<proteinExistence type="predicted"/>
<sequence length="1092" mass="121691">MFSKLVTWTWRQVVGKVKFGTYQEHRRFGKGICQIQALYRPQYVPYIPDELKLKPGLAKEGSKHDSIINLCRYQDAQSPRQPLIKLRVPALKLSNASIKPPESRGRVYWVNATWSMFWTTSLTMIHKLIEGASRTAFSALSPQPLENLDSALLTISRVSNSGESWDLTALPSDITRQISWGGVVDTQAKLHDTTSQANTADGPIEGTKPDGLILGDKSMSGPKNRSLFIIRKSSILHSEQALTVDRAPKIEGLGPFEWVAVCPGFPTRTSNIWSNLKLQRCHDSSLCRMHTAFRVEKPQSFVGIFGISMKSIWDMLSETRRWKPSLNQAGLADCSQSLLGDCHDSLETYFEIKLQKDQDTAKSNPPRQATVDNGSDMVGHIGDRNFQVKFSGQVRQQGETAIGVFGQARVASKKVANMKTIPSPSESLRRASRQYDGTAGGFKSNKRNRHDLTLVAPYPRWRPRLALTLAALIRTAQSVCRREGDDIHDRTLTGVLRVSGPVQAKRIGIDFKHETTGCLTPARTAGGISHSKPNSRNLKPWSNFLTDAMPISCPKDSGRGGPNSIDAVSDTAFEVPKYLIMGATEAESGECGIDLPVVGLMVVRRGSRAPWKAIQKVGTKGCLQREKSAHGWTATVRRRFAVWFLVEIGNHDPFDHIRLSGTSSKPPCAPVYCGSVPLWEFHPFVDGCFQVEEAKKFGKSGMVPVEDLEAAARAAGFGKRVDCILSLLACSQTGPRQGEAKDPVNGRFFFGIMQRLNRGSLEQSVPEAGCFCIAWDSRFVGEMEETRDPTTSLCTYLTLKRERKGRNLAWACHGLPLSRLSVRSRMRLIFKRSCYSYRYPYIIMHFNAYEHLFFIEVITLLNLLMTSDSSAAQRLVLQRGVEYLLMSEAAAHILMRCDALCCVSISQRDVSACISLADSQSRYTHGLALLVSAILLPIDGAPSQIPTYLPEVPKVGRYLCHVYQPDIRRSSPRIIAHLNTHLLAVLSRYLGQERKRYLPYLTYLTVRTPVRYLRLGTKRRETRPRLRPLPASVSQRTTLRYSVQDPVQEKTWKCACLILFPCSPPAATSQSASGPVLRPPSSVLLFVFPPPN</sequence>
<evidence type="ECO:0000256" key="1">
    <source>
        <dbReference type="SAM" id="MobiDB-lite"/>
    </source>
</evidence>
<reference evidence="2" key="1">
    <citation type="submission" date="2016-11" db="EMBL/GenBank/DDBJ databases">
        <title>The genome sequence of Colletotrichum cuscutae.</title>
        <authorList>
            <person name="Baroncelli R."/>
        </authorList>
    </citation>
    <scope>NUCLEOTIDE SEQUENCE</scope>
    <source>
        <strain evidence="2">IMI 304802</strain>
    </source>
</reference>
<evidence type="ECO:0000313" key="2">
    <source>
        <dbReference type="EMBL" id="KAK1474799.1"/>
    </source>
</evidence>
<feature type="region of interest" description="Disordered" evidence="1">
    <location>
        <begin position="357"/>
        <end position="376"/>
    </location>
</feature>
<accession>A0AAI9V9S1</accession>
<keyword evidence="3" id="KW-1185">Reference proteome</keyword>
<dbReference type="EMBL" id="MPDP01000157">
    <property type="protein sequence ID" value="KAK1474799.1"/>
    <property type="molecule type" value="Genomic_DNA"/>
</dbReference>
<feature type="region of interest" description="Disordered" evidence="1">
    <location>
        <begin position="193"/>
        <end position="216"/>
    </location>
</feature>
<dbReference type="AlphaFoldDB" id="A0AAI9V9S1"/>
<gene>
    <name evidence="2" type="ORF">CCUS01_05424</name>
</gene>
<feature type="compositionally biased region" description="Polar residues" evidence="1">
    <location>
        <begin position="361"/>
        <end position="373"/>
    </location>
</feature>
<evidence type="ECO:0000313" key="3">
    <source>
        <dbReference type="Proteomes" id="UP001239213"/>
    </source>
</evidence>
<dbReference type="Proteomes" id="UP001239213">
    <property type="component" value="Unassembled WGS sequence"/>
</dbReference>
<comment type="caution">
    <text evidence="2">The sequence shown here is derived from an EMBL/GenBank/DDBJ whole genome shotgun (WGS) entry which is preliminary data.</text>
</comment>
<organism evidence="2 3">
    <name type="scientific">Colletotrichum cuscutae</name>
    <dbReference type="NCBI Taxonomy" id="1209917"/>
    <lineage>
        <taxon>Eukaryota</taxon>
        <taxon>Fungi</taxon>
        <taxon>Dikarya</taxon>
        <taxon>Ascomycota</taxon>
        <taxon>Pezizomycotina</taxon>
        <taxon>Sordariomycetes</taxon>
        <taxon>Hypocreomycetidae</taxon>
        <taxon>Glomerellales</taxon>
        <taxon>Glomerellaceae</taxon>
        <taxon>Colletotrichum</taxon>
        <taxon>Colletotrichum acutatum species complex</taxon>
    </lineage>
</organism>
<name>A0AAI9V9S1_9PEZI</name>
<protein>
    <submittedName>
        <fullName evidence="2">Uncharacterized protein</fullName>
    </submittedName>
</protein>